<name>A0A0S4KGJ0_BODSA</name>
<dbReference type="Proteomes" id="UP000051952">
    <property type="component" value="Unassembled WGS sequence"/>
</dbReference>
<evidence type="ECO:0000313" key="2">
    <source>
        <dbReference type="Proteomes" id="UP000051952"/>
    </source>
</evidence>
<protein>
    <submittedName>
        <fullName evidence="1">Uncharacterized protein</fullName>
    </submittedName>
</protein>
<gene>
    <name evidence="1" type="ORF">BSAL_14620</name>
</gene>
<keyword evidence="2" id="KW-1185">Reference proteome</keyword>
<dbReference type="VEuPathDB" id="TriTrypDB:BSAL_14620"/>
<evidence type="ECO:0000313" key="1">
    <source>
        <dbReference type="EMBL" id="CUI14785.1"/>
    </source>
</evidence>
<organism evidence="1 2">
    <name type="scientific">Bodo saltans</name>
    <name type="common">Flagellated protozoan</name>
    <dbReference type="NCBI Taxonomy" id="75058"/>
    <lineage>
        <taxon>Eukaryota</taxon>
        <taxon>Discoba</taxon>
        <taxon>Euglenozoa</taxon>
        <taxon>Kinetoplastea</taxon>
        <taxon>Metakinetoplastina</taxon>
        <taxon>Eubodonida</taxon>
        <taxon>Bodonidae</taxon>
        <taxon>Bodo</taxon>
    </lineage>
</organism>
<reference evidence="2" key="1">
    <citation type="submission" date="2015-09" db="EMBL/GenBank/DDBJ databases">
        <authorList>
            <consortium name="Pathogen Informatics"/>
        </authorList>
    </citation>
    <scope>NUCLEOTIDE SEQUENCE [LARGE SCALE GENOMIC DNA]</scope>
    <source>
        <strain evidence="2">Lake Konstanz</strain>
    </source>
</reference>
<dbReference type="EMBL" id="CYKH01001629">
    <property type="protein sequence ID" value="CUI14785.1"/>
    <property type="molecule type" value="Genomic_DNA"/>
</dbReference>
<sequence length="140" mass="16760">MRYDRVLSAADRISTRRQLKPLSIKLVGTTPLDYDLLPELPSDDELDDNHDDPRIENYSCRNQSRYARWLRGSQKKEFKGKMCMYPSDHFGLFVSSWCKATTRLYVLFVIDIFLCVEDRSSTWWKKKKPHRNHCRRFEHS</sequence>
<accession>A0A0S4KGJ0</accession>
<dbReference type="AlphaFoldDB" id="A0A0S4KGJ0"/>
<proteinExistence type="predicted"/>